<protein>
    <recommendedName>
        <fullName evidence="6">AAA+ ATPase domain-containing protein</fullName>
    </recommendedName>
</protein>
<dbReference type="InterPro" id="IPR003959">
    <property type="entry name" value="ATPase_AAA_core"/>
</dbReference>
<dbReference type="InterPro" id="IPR027417">
    <property type="entry name" value="P-loop_NTPase"/>
</dbReference>
<dbReference type="Gene3D" id="3.40.50.300">
    <property type="entry name" value="P-loop containing nucleotide triphosphate hydrolases"/>
    <property type="match status" value="2"/>
</dbReference>
<dbReference type="AlphaFoldDB" id="A0A8H7VLG4"/>
<dbReference type="SUPFAM" id="SSF52540">
    <property type="entry name" value="P-loop containing nucleoside triphosphate hydrolases"/>
    <property type="match status" value="2"/>
</dbReference>
<dbReference type="SMART" id="SM00382">
    <property type="entry name" value="AAA"/>
    <property type="match status" value="2"/>
</dbReference>
<dbReference type="FunFam" id="3.40.50.300:FF:001054">
    <property type="entry name" value="ATPase, AAA family, putative"/>
    <property type="match status" value="1"/>
</dbReference>
<reference evidence="7 8" key="1">
    <citation type="submission" date="2020-12" db="EMBL/GenBank/DDBJ databases">
        <title>Metabolic potential, ecology and presence of endohyphal bacteria is reflected in genomic diversity of Mucoromycotina.</title>
        <authorList>
            <person name="Muszewska A."/>
            <person name="Okrasinska A."/>
            <person name="Steczkiewicz K."/>
            <person name="Drgas O."/>
            <person name="Orlowska M."/>
            <person name="Perlinska-Lenart U."/>
            <person name="Aleksandrzak-Piekarczyk T."/>
            <person name="Szatraj K."/>
            <person name="Zielenkiewicz U."/>
            <person name="Pilsyk S."/>
            <person name="Malc E."/>
            <person name="Mieczkowski P."/>
            <person name="Kruszewska J.S."/>
            <person name="Biernat P."/>
            <person name="Pawlowska J."/>
        </authorList>
    </citation>
    <scope>NUCLEOTIDE SEQUENCE [LARGE SCALE GENOMIC DNA]</scope>
    <source>
        <strain evidence="7 8">CBS 142.35</strain>
    </source>
</reference>
<dbReference type="GO" id="GO:0016887">
    <property type="term" value="F:ATP hydrolysis activity"/>
    <property type="evidence" value="ECO:0007669"/>
    <property type="project" value="InterPro"/>
</dbReference>
<dbReference type="OrthoDB" id="10254455at2759"/>
<dbReference type="InterPro" id="IPR003960">
    <property type="entry name" value="ATPase_AAA_CS"/>
</dbReference>
<keyword evidence="2" id="KW-0963">Cytoplasm</keyword>
<dbReference type="Pfam" id="PF00004">
    <property type="entry name" value="AAA"/>
    <property type="match status" value="2"/>
</dbReference>
<proteinExistence type="inferred from homology"/>
<dbReference type="Pfam" id="PF17862">
    <property type="entry name" value="AAA_lid_3"/>
    <property type="match status" value="1"/>
</dbReference>
<evidence type="ECO:0000259" key="6">
    <source>
        <dbReference type="SMART" id="SM00382"/>
    </source>
</evidence>
<dbReference type="InterPro" id="IPR003593">
    <property type="entry name" value="AAA+_ATPase"/>
</dbReference>
<name>A0A8H7VLG4_9FUNG</name>
<evidence type="ECO:0000256" key="4">
    <source>
        <dbReference type="ARBA" id="ARBA00022840"/>
    </source>
</evidence>
<dbReference type="InterPro" id="IPR041569">
    <property type="entry name" value="AAA_lid_3"/>
</dbReference>
<evidence type="ECO:0000256" key="3">
    <source>
        <dbReference type="ARBA" id="ARBA00022741"/>
    </source>
</evidence>
<dbReference type="PANTHER" id="PTHR23077">
    <property type="entry name" value="AAA-FAMILY ATPASE"/>
    <property type="match status" value="1"/>
</dbReference>
<evidence type="ECO:0000256" key="5">
    <source>
        <dbReference type="RuleBase" id="RU003651"/>
    </source>
</evidence>
<dbReference type="PROSITE" id="PS00674">
    <property type="entry name" value="AAA"/>
    <property type="match status" value="1"/>
</dbReference>
<comment type="subcellular location">
    <subcellularLocation>
        <location evidence="1">Cytoplasm</location>
    </subcellularLocation>
</comment>
<evidence type="ECO:0000256" key="1">
    <source>
        <dbReference type="ARBA" id="ARBA00004496"/>
    </source>
</evidence>
<feature type="domain" description="AAA+ ATPase" evidence="6">
    <location>
        <begin position="282"/>
        <end position="418"/>
    </location>
</feature>
<comment type="similarity">
    <text evidence="5">Belongs to the AAA ATPase family.</text>
</comment>
<evidence type="ECO:0000256" key="2">
    <source>
        <dbReference type="ARBA" id="ARBA00022490"/>
    </source>
</evidence>
<dbReference type="GO" id="GO:0005737">
    <property type="term" value="C:cytoplasm"/>
    <property type="evidence" value="ECO:0007669"/>
    <property type="project" value="UniProtKB-SubCell"/>
</dbReference>
<dbReference type="InterPro" id="IPR050168">
    <property type="entry name" value="AAA_ATPase_domain"/>
</dbReference>
<evidence type="ECO:0000313" key="7">
    <source>
        <dbReference type="EMBL" id="KAG2220853.1"/>
    </source>
</evidence>
<sequence length="503" mass="55404">MSREYLSKCYGDEGSRIVQLFDLAFKSDRDPWAPQSILITGASGVGKSTVLNMLATEYQTKTWRVCLGELAAQYEGKLGVGLERIVWKAMDEKSKNSIIIIEDIDLFCPKRGEAQDTGFLQSLHRIIDDLENIPQIILVATSRDPTDMSVDARSLFEDQITLQIPTPNERLTLLHYLVQPLDLAPNVDLEILNGQAHAFVAADIARWCHLALEIANYDQINMTHFLEAMKRIRVSGIQMAEKPEPVFWNDIGGLQETKKALEESVLWVYKHGDAYKRLGVRPPRGVLLYGPPGTGKTLLAKAIATETAANFLPVSIPDLIKGEVGESEKAIANIFKVASRCSPCVIFLDELEAIFGSRETSGDVGKKLISQFLIEIDHVGKANQGVLLLGATNHPDAIDPAILRPGRLDRMIHVGFPTTQERVGILEVLKRKTVVSDNVDLTWIAGNTEGYTGADLKAVMRKAGLLALKRSLLLPSNEHVIIDQQDIQNAISAVSPSSSSYSS</sequence>
<feature type="domain" description="AAA+ ATPase" evidence="6">
    <location>
        <begin position="33"/>
        <end position="166"/>
    </location>
</feature>
<gene>
    <name evidence="7" type="ORF">INT45_010915</name>
</gene>
<evidence type="ECO:0000313" key="8">
    <source>
        <dbReference type="Proteomes" id="UP000646827"/>
    </source>
</evidence>
<comment type="caution">
    <text evidence="7">The sequence shown here is derived from an EMBL/GenBank/DDBJ whole genome shotgun (WGS) entry which is preliminary data.</text>
</comment>
<keyword evidence="8" id="KW-1185">Reference proteome</keyword>
<dbReference type="Gene3D" id="1.10.8.60">
    <property type="match status" value="2"/>
</dbReference>
<dbReference type="PANTHER" id="PTHR23077:SF117">
    <property type="entry name" value="AAA+ ATPASE DOMAIN-CONTAINING PROTEIN"/>
    <property type="match status" value="1"/>
</dbReference>
<keyword evidence="4 5" id="KW-0067">ATP-binding</keyword>
<organism evidence="7 8">
    <name type="scientific">Circinella minor</name>
    <dbReference type="NCBI Taxonomy" id="1195481"/>
    <lineage>
        <taxon>Eukaryota</taxon>
        <taxon>Fungi</taxon>
        <taxon>Fungi incertae sedis</taxon>
        <taxon>Mucoromycota</taxon>
        <taxon>Mucoromycotina</taxon>
        <taxon>Mucoromycetes</taxon>
        <taxon>Mucorales</taxon>
        <taxon>Lichtheimiaceae</taxon>
        <taxon>Circinella</taxon>
    </lineage>
</organism>
<dbReference type="Proteomes" id="UP000646827">
    <property type="component" value="Unassembled WGS sequence"/>
</dbReference>
<dbReference type="EMBL" id="JAEPRB010000127">
    <property type="protein sequence ID" value="KAG2220853.1"/>
    <property type="molecule type" value="Genomic_DNA"/>
</dbReference>
<dbReference type="GO" id="GO:0005524">
    <property type="term" value="F:ATP binding"/>
    <property type="evidence" value="ECO:0007669"/>
    <property type="project" value="UniProtKB-KW"/>
</dbReference>
<keyword evidence="3 5" id="KW-0547">Nucleotide-binding</keyword>
<accession>A0A8H7VLG4</accession>